<accession>A0A4S8SVE8</accession>
<feature type="region of interest" description="Disordered" evidence="1">
    <location>
        <begin position="105"/>
        <end position="150"/>
    </location>
</feature>
<comment type="caution">
    <text evidence="2">The sequence shown here is derived from an EMBL/GenBank/DDBJ whole genome shotgun (WGS) entry which is preliminary data.</text>
</comment>
<reference evidence="2 3" key="1">
    <citation type="submission" date="2018-10" db="EMBL/GenBank/DDBJ databases">
        <title>Fifty Aureobasidium pullulans genomes reveal a recombining polyextremotolerant generalist.</title>
        <authorList>
            <person name="Gostincar C."/>
            <person name="Turk M."/>
            <person name="Zajc J."/>
            <person name="Gunde-Cimerman N."/>
        </authorList>
    </citation>
    <scope>NUCLEOTIDE SEQUENCE [LARGE SCALE GENOMIC DNA]</scope>
    <source>
        <strain evidence="2 3">EXF-11900</strain>
    </source>
</reference>
<evidence type="ECO:0000256" key="1">
    <source>
        <dbReference type="SAM" id="MobiDB-lite"/>
    </source>
</evidence>
<evidence type="ECO:0000313" key="3">
    <source>
        <dbReference type="Proteomes" id="UP000304951"/>
    </source>
</evidence>
<dbReference type="InterPro" id="IPR009057">
    <property type="entry name" value="Homeodomain-like_sf"/>
</dbReference>
<dbReference type="SUPFAM" id="SSF46689">
    <property type="entry name" value="Homeodomain-like"/>
    <property type="match status" value="1"/>
</dbReference>
<dbReference type="EMBL" id="QZAF01000044">
    <property type="protein sequence ID" value="THV75174.1"/>
    <property type="molecule type" value="Genomic_DNA"/>
</dbReference>
<organism evidence="2 3">
    <name type="scientific">Aureobasidium pullulans</name>
    <name type="common">Black yeast</name>
    <name type="synonym">Pullularia pullulans</name>
    <dbReference type="NCBI Taxonomy" id="5580"/>
    <lineage>
        <taxon>Eukaryota</taxon>
        <taxon>Fungi</taxon>
        <taxon>Dikarya</taxon>
        <taxon>Ascomycota</taxon>
        <taxon>Pezizomycotina</taxon>
        <taxon>Dothideomycetes</taxon>
        <taxon>Dothideomycetidae</taxon>
        <taxon>Dothideales</taxon>
        <taxon>Saccotheciaceae</taxon>
        <taxon>Aureobasidium</taxon>
    </lineage>
</organism>
<dbReference type="AlphaFoldDB" id="A0A4S8SVE8"/>
<gene>
    <name evidence="2" type="ORF">D6D28_02013</name>
</gene>
<feature type="region of interest" description="Disordered" evidence="1">
    <location>
        <begin position="270"/>
        <end position="303"/>
    </location>
</feature>
<protein>
    <submittedName>
        <fullName evidence="2">Uncharacterized protein</fullName>
    </submittedName>
</protein>
<evidence type="ECO:0000313" key="2">
    <source>
        <dbReference type="EMBL" id="THV75174.1"/>
    </source>
</evidence>
<name>A0A4S8SVE8_AURPU</name>
<sequence length="311" mass="35136">MPAISHMRILTPEAILPIPSTTIRTASNQRCAALGKPPNIAVSTQAPAHGRKAAVAIVRMPLSETELRLVEAMFENKRDVKAVLQVLPHAVVSTLYRQKKNYDTFGSIHKPETTKKRRLRKPVVADADPDPEASTTPSSSDSPPSRLSDTDRTVEMLFSQGCSVRVVQSWFPNRPKSSLYRMQHNLDVYGSVRKPETMWKKKGRPCSVTPEMKEWLVQLVKEGKEMWQRDLAYELFTKFGVFVSPSTISRLLKEQHISKRLGPVASTEIGEMGEEHEAEEEDTHEVEEEEEAFDIPITQDPNLDPFFQLAF</sequence>
<dbReference type="Proteomes" id="UP000304951">
    <property type="component" value="Unassembled WGS sequence"/>
</dbReference>
<feature type="compositionally biased region" description="Acidic residues" evidence="1">
    <location>
        <begin position="271"/>
        <end position="293"/>
    </location>
</feature>
<feature type="compositionally biased region" description="Low complexity" evidence="1">
    <location>
        <begin position="132"/>
        <end position="147"/>
    </location>
</feature>
<proteinExistence type="predicted"/>